<comment type="caution">
    <text evidence="1">The sequence shown here is derived from an EMBL/GenBank/DDBJ whole genome shotgun (WGS) entry which is preliminary data.</text>
</comment>
<organism evidence="1 2">
    <name type="scientific">Cichorium intybus</name>
    <name type="common">Chicory</name>
    <dbReference type="NCBI Taxonomy" id="13427"/>
    <lineage>
        <taxon>Eukaryota</taxon>
        <taxon>Viridiplantae</taxon>
        <taxon>Streptophyta</taxon>
        <taxon>Embryophyta</taxon>
        <taxon>Tracheophyta</taxon>
        <taxon>Spermatophyta</taxon>
        <taxon>Magnoliopsida</taxon>
        <taxon>eudicotyledons</taxon>
        <taxon>Gunneridae</taxon>
        <taxon>Pentapetalae</taxon>
        <taxon>asterids</taxon>
        <taxon>campanulids</taxon>
        <taxon>Asterales</taxon>
        <taxon>Asteraceae</taxon>
        <taxon>Cichorioideae</taxon>
        <taxon>Cichorieae</taxon>
        <taxon>Cichoriinae</taxon>
        <taxon>Cichorium</taxon>
    </lineage>
</organism>
<proteinExistence type="predicted"/>
<reference evidence="2" key="1">
    <citation type="journal article" date="2022" name="Mol. Ecol. Resour.">
        <title>The genomes of chicory, endive, great burdock and yacon provide insights into Asteraceae palaeo-polyploidization history and plant inulin production.</title>
        <authorList>
            <person name="Fan W."/>
            <person name="Wang S."/>
            <person name="Wang H."/>
            <person name="Wang A."/>
            <person name="Jiang F."/>
            <person name="Liu H."/>
            <person name="Zhao H."/>
            <person name="Xu D."/>
            <person name="Zhang Y."/>
        </authorList>
    </citation>
    <scope>NUCLEOTIDE SEQUENCE [LARGE SCALE GENOMIC DNA]</scope>
    <source>
        <strain evidence="2">cv. Punajuju</strain>
    </source>
</reference>
<dbReference type="Proteomes" id="UP001055811">
    <property type="component" value="Linkage Group LG01"/>
</dbReference>
<gene>
    <name evidence="1" type="ORF">L2E82_01561</name>
</gene>
<keyword evidence="2" id="KW-1185">Reference proteome</keyword>
<evidence type="ECO:0000313" key="1">
    <source>
        <dbReference type="EMBL" id="KAI3788785.1"/>
    </source>
</evidence>
<reference evidence="1 2" key="2">
    <citation type="journal article" date="2022" name="Mol. Ecol. Resour.">
        <title>The genomes of chicory, endive, great burdock and yacon provide insights into Asteraceae paleo-polyploidization history and plant inulin production.</title>
        <authorList>
            <person name="Fan W."/>
            <person name="Wang S."/>
            <person name="Wang H."/>
            <person name="Wang A."/>
            <person name="Jiang F."/>
            <person name="Liu H."/>
            <person name="Zhao H."/>
            <person name="Xu D."/>
            <person name="Zhang Y."/>
        </authorList>
    </citation>
    <scope>NUCLEOTIDE SEQUENCE [LARGE SCALE GENOMIC DNA]</scope>
    <source>
        <strain evidence="2">cv. Punajuju</strain>
        <tissue evidence="1">Leaves</tissue>
    </source>
</reference>
<dbReference type="EMBL" id="CM042009">
    <property type="protein sequence ID" value="KAI3788785.1"/>
    <property type="molecule type" value="Genomic_DNA"/>
</dbReference>
<name>A0ACB9H0B7_CICIN</name>
<protein>
    <submittedName>
        <fullName evidence="1">Uncharacterized protein</fullName>
    </submittedName>
</protein>
<evidence type="ECO:0000313" key="2">
    <source>
        <dbReference type="Proteomes" id="UP001055811"/>
    </source>
</evidence>
<sequence>MQGILVILMMMVNSLWSTGLKNLSSIKGFRFNFMLTGLTPAGSSDHRRNKIRNLLIKISAYLTVGKRLLVKKKRISRKKVVTNAKTVGVVVGEEEEEDLNGNLQSSSNVEKSGSKGNTLDSTHVEQEMIDKETTGNRHLKRKRGRPTNLPSQSPNGSLEGAINLFIFYLEL</sequence>
<accession>A0ACB9H0B7</accession>